<evidence type="ECO:0000313" key="4">
    <source>
        <dbReference type="EMBL" id="AWH84349.1"/>
    </source>
</evidence>
<dbReference type="InterPro" id="IPR029063">
    <property type="entry name" value="SAM-dependent_MTases_sf"/>
</dbReference>
<dbReference type="InterPro" id="IPR019257">
    <property type="entry name" value="MeTrfase_dom"/>
</dbReference>
<dbReference type="OrthoDB" id="5289726at2"/>
<dbReference type="EMBL" id="CP029186">
    <property type="protein sequence ID" value="AWH84349.1"/>
    <property type="molecule type" value="Genomic_DNA"/>
</dbReference>
<accession>A0A2S1QVH3</accession>
<dbReference type="SUPFAM" id="SSF53335">
    <property type="entry name" value="S-adenosyl-L-methionine-dependent methyltransferases"/>
    <property type="match status" value="1"/>
</dbReference>
<dbReference type="GO" id="GO:0008168">
    <property type="term" value="F:methyltransferase activity"/>
    <property type="evidence" value="ECO:0007669"/>
    <property type="project" value="UniProtKB-KW"/>
</dbReference>
<name>A0A2S1QVH3_9FLAO</name>
<dbReference type="KEGG" id="falb:HYN59_04110"/>
<dbReference type="Gene3D" id="3.40.50.150">
    <property type="entry name" value="Vaccinia Virus protein VP39"/>
    <property type="match status" value="1"/>
</dbReference>
<organism evidence="4 5">
    <name type="scientific">Flavobacterium album</name>
    <dbReference type="NCBI Taxonomy" id="2175091"/>
    <lineage>
        <taxon>Bacteria</taxon>
        <taxon>Pseudomonadati</taxon>
        <taxon>Bacteroidota</taxon>
        <taxon>Flavobacteriia</taxon>
        <taxon>Flavobacteriales</taxon>
        <taxon>Flavobacteriaceae</taxon>
        <taxon>Flavobacterium</taxon>
    </lineage>
</organism>
<dbReference type="PANTHER" id="PTHR43397:SF1">
    <property type="entry name" value="ERGOTHIONEINE BIOSYNTHESIS PROTEIN 1"/>
    <property type="match status" value="1"/>
</dbReference>
<evidence type="ECO:0000259" key="3">
    <source>
        <dbReference type="Pfam" id="PF10017"/>
    </source>
</evidence>
<dbReference type="InterPro" id="IPR017804">
    <property type="entry name" value="MeTrfase_EgtD-like"/>
</dbReference>
<dbReference type="GO" id="GO:0032259">
    <property type="term" value="P:methylation"/>
    <property type="evidence" value="ECO:0007669"/>
    <property type="project" value="UniProtKB-KW"/>
</dbReference>
<dbReference type="InterPro" id="IPR051128">
    <property type="entry name" value="EgtD_Methyltrsf_superfamily"/>
</dbReference>
<dbReference type="Proteomes" id="UP000244929">
    <property type="component" value="Chromosome"/>
</dbReference>
<gene>
    <name evidence="4" type="primary">egtD</name>
    <name evidence="4" type="ORF">HYN59_04110</name>
</gene>
<dbReference type="NCBIfam" id="TIGR03438">
    <property type="entry name" value="egtD_ergothio"/>
    <property type="match status" value="1"/>
</dbReference>
<proteinExistence type="predicted"/>
<dbReference type="PIRSF" id="PIRSF018005">
    <property type="entry name" value="UCP018005"/>
    <property type="match status" value="1"/>
</dbReference>
<feature type="domain" description="Histidine-specific methyltransferase SAM-dependent" evidence="3">
    <location>
        <begin position="10"/>
        <end position="314"/>
    </location>
</feature>
<evidence type="ECO:0000256" key="1">
    <source>
        <dbReference type="ARBA" id="ARBA00022603"/>
    </source>
</evidence>
<reference evidence="4 5" key="1">
    <citation type="submission" date="2018-04" db="EMBL/GenBank/DDBJ databases">
        <title>Genome sequencing of Flavobacterium sp. HYN0059.</title>
        <authorList>
            <person name="Yi H."/>
            <person name="Baek C."/>
        </authorList>
    </citation>
    <scope>NUCLEOTIDE SEQUENCE [LARGE SCALE GENOMIC DNA]</scope>
    <source>
        <strain evidence="4 5">HYN0059</strain>
    </source>
</reference>
<dbReference type="Pfam" id="PF10017">
    <property type="entry name" value="Methyltransf_33"/>
    <property type="match status" value="1"/>
</dbReference>
<keyword evidence="2 4" id="KW-0808">Transferase</keyword>
<dbReference type="InterPro" id="IPR035094">
    <property type="entry name" value="EgtD"/>
</dbReference>
<protein>
    <submittedName>
        <fullName evidence="4">L-histidine N(Alpha)-methyltransferase</fullName>
    </submittedName>
</protein>
<dbReference type="AlphaFoldDB" id="A0A2S1QVH3"/>
<dbReference type="PANTHER" id="PTHR43397">
    <property type="entry name" value="ERGOTHIONEINE BIOSYNTHESIS PROTEIN 1"/>
    <property type="match status" value="1"/>
</dbReference>
<keyword evidence="5" id="KW-1185">Reference proteome</keyword>
<evidence type="ECO:0000256" key="2">
    <source>
        <dbReference type="ARBA" id="ARBA00022679"/>
    </source>
</evidence>
<dbReference type="RefSeq" id="WP_108777057.1">
    <property type="nucleotide sequence ID" value="NZ_CP029186.1"/>
</dbReference>
<evidence type="ECO:0000313" key="5">
    <source>
        <dbReference type="Proteomes" id="UP000244929"/>
    </source>
</evidence>
<keyword evidence="1 4" id="KW-0489">Methyltransferase</keyword>
<sequence>MKTKTLVDPFAEDVTKGLTENPKSLPSKYFYDDRGSRIFMEIMAMPEYYPTGCEFEILLQQSPAIVNKLPFTVPFNIIEFGSGDGMKTKHLLKAFTEQGAPFTYIPIDISQEAIDALEANINQALPGIDMQPQTGDYFEALTGIDSEKPALFLFLGGNIGNYKDADAIALLERFHAQMKTGDMLLMGMDLQKNPRIIQKAYDDPHGVTRAFNMNLLTRINRELDADINLDQFDFYCDYNPQSGEVNSYLVSLKKQHVHSALLNTTFYFEKDELVWTELSKKYTLAGISALAQSAGFAVAHNFMDCRHYFTDSLWIK</sequence>